<dbReference type="SUPFAM" id="SSF75169">
    <property type="entry name" value="DsrEFH-like"/>
    <property type="match status" value="1"/>
</dbReference>
<keyword evidence="1" id="KW-0732">Signal</keyword>
<dbReference type="KEGG" id="vab:WPS_14560"/>
<evidence type="ECO:0000313" key="2">
    <source>
        <dbReference type="EMBL" id="BDE06180.1"/>
    </source>
</evidence>
<evidence type="ECO:0008006" key="4">
    <source>
        <dbReference type="Google" id="ProtNLM"/>
    </source>
</evidence>
<name>A0AAN2C954_UNVUL</name>
<dbReference type="Gene3D" id="3.40.1260.10">
    <property type="entry name" value="DsrEFH-like"/>
    <property type="match status" value="1"/>
</dbReference>
<evidence type="ECO:0000313" key="3">
    <source>
        <dbReference type="Proteomes" id="UP001317532"/>
    </source>
</evidence>
<sequence length="152" mass="15991">MRTPLIAVAMLIGVCSPCFAQASAAPATYSNPQPSIDHPRKVVLTLSERDPARMNEIIGNVGNIQKFYGTDNVRITLVVYGPGIHAVLKSDSPVAPRIAGLVAIGVDVLACDATLKTLNLTASDLIAGVKVTPNGLPAVVELQAAGWYYVRP</sequence>
<evidence type="ECO:0000256" key="1">
    <source>
        <dbReference type="SAM" id="SignalP"/>
    </source>
</evidence>
<dbReference type="AlphaFoldDB" id="A0AAN2C954"/>
<feature type="signal peptide" evidence="1">
    <location>
        <begin position="1"/>
        <end position="20"/>
    </location>
</feature>
<feature type="chain" id="PRO_5042917973" description="DsrE/DsrF-like family protein" evidence="1">
    <location>
        <begin position="21"/>
        <end position="152"/>
    </location>
</feature>
<dbReference type="Proteomes" id="UP001317532">
    <property type="component" value="Chromosome"/>
</dbReference>
<organism evidence="2 3">
    <name type="scientific">Vulcanimicrobium alpinum</name>
    <dbReference type="NCBI Taxonomy" id="3016050"/>
    <lineage>
        <taxon>Bacteria</taxon>
        <taxon>Bacillati</taxon>
        <taxon>Vulcanimicrobiota</taxon>
        <taxon>Vulcanimicrobiia</taxon>
        <taxon>Vulcanimicrobiales</taxon>
        <taxon>Vulcanimicrobiaceae</taxon>
        <taxon>Vulcanimicrobium</taxon>
    </lineage>
</organism>
<accession>A0AAN2C954</accession>
<reference evidence="2 3" key="1">
    <citation type="journal article" date="2022" name="ISME Commun">
        <title>Vulcanimicrobium alpinus gen. nov. sp. nov., the first cultivated representative of the candidate phylum 'Eremiobacterota', is a metabolically versatile aerobic anoxygenic phototroph.</title>
        <authorList>
            <person name="Yabe S."/>
            <person name="Muto K."/>
            <person name="Abe K."/>
            <person name="Yokota A."/>
            <person name="Staudigel H."/>
            <person name="Tebo B.M."/>
        </authorList>
    </citation>
    <scope>NUCLEOTIDE SEQUENCE [LARGE SCALE GENOMIC DNA]</scope>
    <source>
        <strain evidence="2 3">WC8-2</strain>
    </source>
</reference>
<protein>
    <recommendedName>
        <fullName evidence="4">DsrE/DsrF-like family protein</fullName>
    </recommendedName>
</protein>
<dbReference type="InterPro" id="IPR003787">
    <property type="entry name" value="Sulphur_relay_DsrE/F-like"/>
</dbReference>
<dbReference type="PANTHER" id="PTHR37691:SF1">
    <property type="entry name" value="BLR3518 PROTEIN"/>
    <property type="match status" value="1"/>
</dbReference>
<gene>
    <name evidence="2" type="ORF">WPS_14560</name>
</gene>
<dbReference type="InterPro" id="IPR027396">
    <property type="entry name" value="DsrEFH-like"/>
</dbReference>
<dbReference type="PANTHER" id="PTHR37691">
    <property type="entry name" value="BLR3518 PROTEIN"/>
    <property type="match status" value="1"/>
</dbReference>
<dbReference type="EMBL" id="AP025523">
    <property type="protein sequence ID" value="BDE06180.1"/>
    <property type="molecule type" value="Genomic_DNA"/>
</dbReference>
<keyword evidence="3" id="KW-1185">Reference proteome</keyword>
<proteinExistence type="predicted"/>
<dbReference type="Pfam" id="PF02635">
    <property type="entry name" value="DsrE"/>
    <property type="match status" value="1"/>
</dbReference>